<evidence type="ECO:0000313" key="2">
    <source>
        <dbReference type="Proteomes" id="UP000306147"/>
    </source>
</evidence>
<comment type="caution">
    <text evidence="1">The sequence shown here is derived from an EMBL/GenBank/DDBJ whole genome shotgun (WGS) entry which is preliminary data.</text>
</comment>
<dbReference type="OrthoDB" id="7559657at2"/>
<proteinExistence type="predicted"/>
<accession>A0A4S1XEZ1</accession>
<keyword evidence="2" id="KW-1185">Reference proteome</keyword>
<dbReference type="AlphaFoldDB" id="A0A4S1XEZ1"/>
<protein>
    <recommendedName>
        <fullName evidence="3">General secretion pathway protein N</fullName>
    </recommendedName>
</protein>
<gene>
    <name evidence="1" type="ORF">E5A73_09120</name>
</gene>
<reference evidence="1 2" key="1">
    <citation type="submission" date="2019-04" db="EMBL/GenBank/DDBJ databases">
        <title>Sphingomonas psychrotolerans sp. nov., isolated from soil in the Tianshan Mountains, Xinjiang, China.</title>
        <authorList>
            <person name="Luo Y."/>
            <person name="Sheng H."/>
        </authorList>
    </citation>
    <scope>NUCLEOTIDE SEQUENCE [LARGE SCALE GENOMIC DNA]</scope>
    <source>
        <strain evidence="1 2">ZFGT-11</strain>
    </source>
</reference>
<name>A0A4S1XEZ1_9SPHN</name>
<evidence type="ECO:0000313" key="1">
    <source>
        <dbReference type="EMBL" id="TGX54417.1"/>
    </source>
</evidence>
<sequence length="210" mass="21951">MLLTLPASAVLKNRPWRTGVAGTVWNGEVGVAGGAKFEWQMAPLRSLTSLGYAADWKASGPDTDLGGRLLAHLGGRTVLENISGSADGTLLQALQPNLPFTCDLVMQVEMERIAIGGGSRMLSGNATTDPGSCRAKRGGAASALPALILTAEHIGTRTLIRIAPMAQRRRTLVTFELAETGTVDISVTPEGATMMPFLGLPAGARIQGEM</sequence>
<dbReference type="Proteomes" id="UP000306147">
    <property type="component" value="Unassembled WGS sequence"/>
</dbReference>
<organism evidence="1 2">
    <name type="scientific">Sphingomonas gei</name>
    <dbReference type="NCBI Taxonomy" id="1395960"/>
    <lineage>
        <taxon>Bacteria</taxon>
        <taxon>Pseudomonadati</taxon>
        <taxon>Pseudomonadota</taxon>
        <taxon>Alphaproteobacteria</taxon>
        <taxon>Sphingomonadales</taxon>
        <taxon>Sphingomonadaceae</taxon>
        <taxon>Sphingomonas</taxon>
    </lineage>
</organism>
<evidence type="ECO:0008006" key="3">
    <source>
        <dbReference type="Google" id="ProtNLM"/>
    </source>
</evidence>
<dbReference type="EMBL" id="SRXT01000003">
    <property type="protein sequence ID" value="TGX54417.1"/>
    <property type="molecule type" value="Genomic_DNA"/>
</dbReference>